<protein>
    <recommendedName>
        <fullName evidence="3">DUF222 domain-containing protein</fullName>
    </recommendedName>
</protein>
<evidence type="ECO:0008006" key="3">
    <source>
        <dbReference type="Google" id="ProtNLM"/>
    </source>
</evidence>
<dbReference type="CDD" id="cd00085">
    <property type="entry name" value="HNHc"/>
    <property type="match status" value="1"/>
</dbReference>
<dbReference type="RefSeq" id="WP_006337258.1">
    <property type="nucleotide sequence ID" value="NZ_BAHC01000185.1"/>
</dbReference>
<keyword evidence="2" id="KW-1185">Reference proteome</keyword>
<dbReference type="EMBL" id="BAHC01000185">
    <property type="protein sequence ID" value="GAB92606.1"/>
    <property type="molecule type" value="Genomic_DNA"/>
</dbReference>
<proteinExistence type="predicted"/>
<dbReference type="AlphaFoldDB" id="K6WFQ4"/>
<comment type="caution">
    <text evidence="1">The sequence shown here is derived from an EMBL/GenBank/DDBJ whole genome shotgun (WGS) entry which is preliminary data.</text>
</comment>
<dbReference type="STRING" id="1108045.GORHZ_185_00220"/>
<reference evidence="1 2" key="1">
    <citation type="submission" date="2012-08" db="EMBL/GenBank/DDBJ databases">
        <title>Whole genome shotgun sequence of Gordonia rhizosphera NBRC 16068.</title>
        <authorList>
            <person name="Takarada H."/>
            <person name="Isaki S."/>
            <person name="Hosoyama A."/>
            <person name="Tsuchikane K."/>
            <person name="Katsumata H."/>
            <person name="Baba S."/>
            <person name="Ohji S."/>
            <person name="Yamazaki S."/>
            <person name="Fujita N."/>
        </authorList>
    </citation>
    <scope>NUCLEOTIDE SEQUENCE [LARGE SCALE GENOMIC DNA]</scope>
    <source>
        <strain evidence="1 2">NBRC 16068</strain>
    </source>
</reference>
<accession>K6WFQ4</accession>
<sequence length="417" mass="45483">MPAADTESQAARRLTVLEEIKSAASAAQAREAGRFDELRNADEVARKVPKARQGRGLSAEIGLARKASPQKGAQYLGFARAMNEMPHTYAALQSGVLTEWRATILVRETGYLTREAREEIDRRMCARPESLIGKSDKQIDADTKKHAYELDPHAVVARAAKAEKHRRVTSRPAPDLMANVTALLPMKQGVAVYAALKRHADSVIGGDDRTRDQIMADTLVERVTGQATAQAVPVAVKQVVSTDSLLGLNDEVAEIPGQGPIPAAIARQMIVDGLDLSETEATLRRLFARPEDGTLVSMESRARAFPKGLAHLVRVRDRWCRTAYCGNVIAEIDHAKSHADGGATNVDNADGCCRTHNRAKEMPGWIYRAYRSDRGHTMNVTTPTGDCHSTTAPAAVGYRPGEISRAEIRFHQWLAVA</sequence>
<dbReference type="eggNOG" id="COG1403">
    <property type="taxonomic scope" value="Bacteria"/>
</dbReference>
<evidence type="ECO:0000313" key="1">
    <source>
        <dbReference type="EMBL" id="GAB92606.1"/>
    </source>
</evidence>
<organism evidence="1 2">
    <name type="scientific">Gordonia rhizosphera NBRC 16068</name>
    <dbReference type="NCBI Taxonomy" id="1108045"/>
    <lineage>
        <taxon>Bacteria</taxon>
        <taxon>Bacillati</taxon>
        <taxon>Actinomycetota</taxon>
        <taxon>Actinomycetes</taxon>
        <taxon>Mycobacteriales</taxon>
        <taxon>Gordoniaceae</taxon>
        <taxon>Gordonia</taxon>
    </lineage>
</organism>
<dbReference type="InterPro" id="IPR003615">
    <property type="entry name" value="HNH_nuc"/>
</dbReference>
<name>K6WFQ4_9ACTN</name>
<evidence type="ECO:0000313" key="2">
    <source>
        <dbReference type="Proteomes" id="UP000008363"/>
    </source>
</evidence>
<dbReference type="Gene3D" id="1.10.30.50">
    <property type="match status" value="1"/>
</dbReference>
<dbReference type="Proteomes" id="UP000008363">
    <property type="component" value="Unassembled WGS sequence"/>
</dbReference>
<dbReference type="OrthoDB" id="5244772at2"/>
<gene>
    <name evidence="1" type="ORF">GORHZ_185_00220</name>
</gene>